<dbReference type="InterPro" id="IPR001086">
    <property type="entry name" value="Preph_deHydtase"/>
</dbReference>
<dbReference type="CDD" id="cd13631">
    <property type="entry name" value="PBP2_Ct-PDT_like"/>
    <property type="match status" value="1"/>
</dbReference>
<evidence type="ECO:0000256" key="4">
    <source>
        <dbReference type="ARBA" id="ARBA00023141"/>
    </source>
</evidence>
<dbReference type="EC" id="4.2.1.51" evidence="2"/>
<feature type="domain" description="Prephenate dehydratase" evidence="9">
    <location>
        <begin position="26"/>
        <end position="199"/>
    </location>
</feature>
<dbReference type="InterPro" id="IPR018528">
    <property type="entry name" value="Preph_deHydtase_CS"/>
</dbReference>
<evidence type="ECO:0000256" key="2">
    <source>
        <dbReference type="ARBA" id="ARBA00013147"/>
    </source>
</evidence>
<dbReference type="PANTHER" id="PTHR21022:SF19">
    <property type="entry name" value="PREPHENATE DEHYDRATASE-RELATED"/>
    <property type="match status" value="1"/>
</dbReference>
<dbReference type="SUPFAM" id="SSF55021">
    <property type="entry name" value="ACT-like"/>
    <property type="match status" value="1"/>
</dbReference>
<reference evidence="10 11" key="1">
    <citation type="submission" date="2018-04" db="EMBL/GenBank/DDBJ databases">
        <title>Genomic Encyclopedia of Type Strains, Phase III (KMG-III): the genomes of soil and plant-associated and newly described type strains.</title>
        <authorList>
            <person name="Whitman W."/>
        </authorList>
    </citation>
    <scope>NUCLEOTIDE SEQUENCE [LARGE SCALE GENOMIC DNA]</scope>
    <source>
        <strain evidence="10 11">MA101b</strain>
    </source>
</reference>
<feature type="site" description="Essential for prephenate dehydratase activity" evidence="8">
    <location>
        <position position="192"/>
    </location>
</feature>
<dbReference type="PROSITE" id="PS51171">
    <property type="entry name" value="PREPHENATE_DEHYDR_3"/>
    <property type="match status" value="1"/>
</dbReference>
<organism evidence="10 11">
    <name type="scientific">Sphingomonas aurantiaca</name>
    <dbReference type="NCBI Taxonomy" id="185949"/>
    <lineage>
        <taxon>Bacteria</taxon>
        <taxon>Pseudomonadati</taxon>
        <taxon>Pseudomonadota</taxon>
        <taxon>Alphaproteobacteria</taxon>
        <taxon>Sphingomonadales</taxon>
        <taxon>Sphingomonadaceae</taxon>
        <taxon>Sphingomonas</taxon>
    </lineage>
</organism>
<keyword evidence="11" id="KW-1185">Reference proteome</keyword>
<dbReference type="Gene3D" id="3.30.70.260">
    <property type="match status" value="1"/>
</dbReference>
<protein>
    <recommendedName>
        <fullName evidence="2">prephenate dehydratase</fullName>
        <ecNumber evidence="2">4.2.1.51</ecNumber>
    </recommendedName>
</protein>
<dbReference type="GO" id="GO:0005737">
    <property type="term" value="C:cytoplasm"/>
    <property type="evidence" value="ECO:0007669"/>
    <property type="project" value="TreeGrafter"/>
</dbReference>
<proteinExistence type="predicted"/>
<dbReference type="InterPro" id="IPR008242">
    <property type="entry name" value="Chor_mutase/pphenate_deHydtase"/>
</dbReference>
<evidence type="ECO:0000256" key="1">
    <source>
        <dbReference type="ARBA" id="ARBA00004741"/>
    </source>
</evidence>
<dbReference type="GO" id="GO:0004664">
    <property type="term" value="F:prephenate dehydratase activity"/>
    <property type="evidence" value="ECO:0007669"/>
    <property type="project" value="UniProtKB-EC"/>
</dbReference>
<dbReference type="SUPFAM" id="SSF53850">
    <property type="entry name" value="Periplasmic binding protein-like II"/>
    <property type="match status" value="1"/>
</dbReference>
<dbReference type="NCBIfam" id="NF008866">
    <property type="entry name" value="PRK11899.1"/>
    <property type="match status" value="1"/>
</dbReference>
<evidence type="ECO:0000256" key="7">
    <source>
        <dbReference type="ARBA" id="ARBA00047848"/>
    </source>
</evidence>
<dbReference type="InterPro" id="IPR045865">
    <property type="entry name" value="ACT-like_dom_sf"/>
</dbReference>
<dbReference type="GO" id="GO:0009094">
    <property type="term" value="P:L-phenylalanine biosynthetic process"/>
    <property type="evidence" value="ECO:0007669"/>
    <property type="project" value="UniProtKB-UniPathway"/>
</dbReference>
<comment type="pathway">
    <text evidence="1">Amino-acid biosynthesis; L-phenylalanine biosynthesis; phenylpyruvate from prephenate: step 1/1.</text>
</comment>
<comment type="caution">
    <text evidence="10">The sequence shown here is derived from an EMBL/GenBank/DDBJ whole genome shotgun (WGS) entry which is preliminary data.</text>
</comment>
<keyword evidence="5" id="KW-0584">Phenylalanine biosynthesis</keyword>
<comment type="catalytic activity">
    <reaction evidence="7">
        <text>prephenate + H(+) = 3-phenylpyruvate + CO2 + H2O</text>
        <dbReference type="Rhea" id="RHEA:21648"/>
        <dbReference type="ChEBI" id="CHEBI:15377"/>
        <dbReference type="ChEBI" id="CHEBI:15378"/>
        <dbReference type="ChEBI" id="CHEBI:16526"/>
        <dbReference type="ChEBI" id="CHEBI:18005"/>
        <dbReference type="ChEBI" id="CHEBI:29934"/>
        <dbReference type="EC" id="4.2.1.51"/>
    </reaction>
</comment>
<evidence type="ECO:0000313" key="10">
    <source>
        <dbReference type="EMBL" id="PTQ62362.1"/>
    </source>
</evidence>
<keyword evidence="6" id="KW-0456">Lyase</keyword>
<evidence type="ECO:0000256" key="3">
    <source>
        <dbReference type="ARBA" id="ARBA00022605"/>
    </source>
</evidence>
<dbReference type="PANTHER" id="PTHR21022">
    <property type="entry name" value="PREPHENATE DEHYDRATASE P PROTEIN"/>
    <property type="match status" value="1"/>
</dbReference>
<evidence type="ECO:0000256" key="8">
    <source>
        <dbReference type="PIRSR" id="PIRSR001500-2"/>
    </source>
</evidence>
<keyword evidence="4" id="KW-0057">Aromatic amino acid biosynthesis</keyword>
<name>A0A2T5GSP8_9SPHN</name>
<dbReference type="UniPathway" id="UPA00121">
    <property type="reaction ID" value="UER00345"/>
</dbReference>
<dbReference type="CDD" id="cd04905">
    <property type="entry name" value="ACT_CM-PDT"/>
    <property type="match status" value="1"/>
</dbReference>
<evidence type="ECO:0000313" key="11">
    <source>
        <dbReference type="Proteomes" id="UP000244189"/>
    </source>
</evidence>
<dbReference type="Pfam" id="PF00800">
    <property type="entry name" value="PDT"/>
    <property type="match status" value="1"/>
</dbReference>
<dbReference type="AlphaFoldDB" id="A0A2T5GSP8"/>
<dbReference type="RefSeq" id="WP_107956669.1">
    <property type="nucleotide sequence ID" value="NZ_QAOG01000001.1"/>
</dbReference>
<keyword evidence="3" id="KW-0028">Amino-acid biosynthesis</keyword>
<evidence type="ECO:0000259" key="9">
    <source>
        <dbReference type="PROSITE" id="PS51171"/>
    </source>
</evidence>
<dbReference type="PROSITE" id="PS00857">
    <property type="entry name" value="PREPHENATE_DEHYDR_1"/>
    <property type="match status" value="1"/>
</dbReference>
<dbReference type="EMBL" id="QAOG01000001">
    <property type="protein sequence ID" value="PTQ62362.1"/>
    <property type="molecule type" value="Genomic_DNA"/>
</dbReference>
<gene>
    <name evidence="10" type="ORF">C8J26_0641</name>
</gene>
<sequence length="300" mass="31631">MENFAAPARPIVARMTEAAAADPTRAVAFQGAPGANSHVAAVEAFPDGLPLPCFDFSDAIDAVKDGRADCAIIPIENSLHGRVADIHFLLPESGLVITGEHFLPIRHALMGCGPRDGIRQAMSHPQALGQCRHWLKAHGIEPVSYPDTAGAAAVVAELGDPAIAALAPPAAAGLYGLELLATDIADADHNTTRFVVLARGGKPPAAQEPLGGAWMTTLIFEVRNVPAALYKAMGGFATNAVNITKLESYQRNGSFSATEFYADVVGKPGDANLDHALEELGFHSKWLRVLGTYRQARSRG</sequence>
<dbReference type="Gene3D" id="3.40.190.10">
    <property type="entry name" value="Periplasmic binding protein-like II"/>
    <property type="match status" value="2"/>
</dbReference>
<dbReference type="PIRSF" id="PIRSF001500">
    <property type="entry name" value="Chor_mut_pdt_Ppr"/>
    <property type="match status" value="1"/>
</dbReference>
<evidence type="ECO:0000256" key="6">
    <source>
        <dbReference type="ARBA" id="ARBA00023239"/>
    </source>
</evidence>
<dbReference type="Proteomes" id="UP000244189">
    <property type="component" value="Unassembled WGS sequence"/>
</dbReference>
<accession>A0A2T5GSP8</accession>
<evidence type="ECO:0000256" key="5">
    <source>
        <dbReference type="ARBA" id="ARBA00023222"/>
    </source>
</evidence>